<dbReference type="InterPro" id="IPR036097">
    <property type="entry name" value="HisK_dim/P_sf"/>
</dbReference>
<dbReference type="InterPro" id="IPR036890">
    <property type="entry name" value="HATPase_C_sf"/>
</dbReference>
<evidence type="ECO:0000256" key="2">
    <source>
        <dbReference type="ARBA" id="ARBA00012438"/>
    </source>
</evidence>
<dbReference type="Gene3D" id="3.30.450.40">
    <property type="match status" value="1"/>
</dbReference>
<feature type="modified residue" description="4-aspartylphosphate" evidence="6">
    <location>
        <position position="953"/>
    </location>
</feature>
<sequence>MLSNAGGQRVSFFPNAEAAVLQTKHKPPSPTSRPTAVAPILDLDHADQALEPYSTEFVHDVYPTKDDIFAPAPIPPRPDEHHDLRRPWTADRYLFPVLTRNERLRLTMLFYYTRGALEDTELQLRLLEKVHLARETVGWEFVIVGLLNHNTYTRMATVGLPLAVLPRRESTCAHTVNQPPGKVFSLLNMTEDWRFEHSPHVQEGGLRAYAGVPLRFATEFGDHVAFGSLCVASNSPKASLDKLQQQALARLADWIVDDIIQSARLRRQKERRWMLELLAEAEKQCSKGVKMEEYIPEMLRTKYPSASVRICKSTAGEILLEGGTVLKTDELQSGLWEDSDYFEQVIQDWNHRDMVAPRIVRVIAVQCASQRMPTFLVVGSQDFRDVFDDIDSWFVMMCASLLCRDWQSQALREALDAKETFLRGITHQLRTPIHGILGSVELLAEQMEARNVVLSHTASPSTFSSSGSGLDILDPDGYIRTIRTSTKELMTTVDSLIKLNRWTDIAQGERNVAFHNIVDMETALVDDPSPALSEDASYRPSVVFYRNLPLSLDMLGIDLPLFIDCIQPLVVNAIQHTPNGIVAITLAYLRDYNKLVVDVKDNGRGIAQRDHERIFAAYDKVDIQTTGAGLGLTIACKSAELMNGTISLVSSELGQGSHFRAVFDEITCASSLRPQQLLKQKLVHLPPTFHEVAPPSTFPSLRHCFADFLGMHGYTASEGIEDSFILLDYAQDDPGQVYQQIQQLSKSQMAICLVPESATSSINFQQSRVQREDNVIYVKAPLLITTLEEALEVADAAIAGLKSLTQSLDSQKSDLGSGTQNGQTENGQTENGEVPSTSEEEVSIFPPSMQTEMAESMQRLDIGVRAPNMPSAGTQKQKSKPMTLLVDDNAVNLRILEIYCTRRSIPYKCAKDGEEAVSTFSDHRAACTPTFDPLLRQELTAPLRNPFDLILMDLQMPICDGIAATRRIRDIEKENGWARSIIIIVTGQDSPGDRADADKAGADGYLVKPVGPKVMDRWINQWFPDADVG</sequence>
<dbReference type="EMBL" id="KV875109">
    <property type="protein sequence ID" value="OIW22900.1"/>
    <property type="molecule type" value="Genomic_DNA"/>
</dbReference>
<dbReference type="InterPro" id="IPR001789">
    <property type="entry name" value="Sig_transdc_resp-reg_receiver"/>
</dbReference>
<dbReference type="SMART" id="SM00448">
    <property type="entry name" value="REC"/>
    <property type="match status" value="1"/>
</dbReference>
<dbReference type="InterPro" id="IPR003594">
    <property type="entry name" value="HATPase_dom"/>
</dbReference>
<protein>
    <recommendedName>
        <fullName evidence="2">histidine kinase</fullName>
        <ecNumber evidence="2">2.7.13.3</ecNumber>
    </recommendedName>
</protein>
<dbReference type="PROSITE" id="PS50109">
    <property type="entry name" value="HIS_KIN"/>
    <property type="match status" value="1"/>
</dbReference>
<dbReference type="SUPFAM" id="SSF55874">
    <property type="entry name" value="ATPase domain of HSP90 chaperone/DNA topoisomerase II/histidine kinase"/>
    <property type="match status" value="1"/>
</dbReference>
<reference evidence="10 11" key="1">
    <citation type="submission" date="2016-10" db="EMBL/GenBank/DDBJ databases">
        <title>Draft genome sequence of Coniochaeta ligniaria NRRL30616, a lignocellulolytic fungus for bioabatement of inhibitors in plant biomass hydrolysates.</title>
        <authorList>
            <consortium name="DOE Joint Genome Institute"/>
            <person name="Jimenez D.J."/>
            <person name="Hector R.E."/>
            <person name="Riley R."/>
            <person name="Sun H."/>
            <person name="Grigoriev I.V."/>
            <person name="Van Elsas J.D."/>
            <person name="Nichols N.N."/>
        </authorList>
    </citation>
    <scope>NUCLEOTIDE SEQUENCE [LARGE SCALE GENOMIC DNA]</scope>
    <source>
        <strain evidence="10 11">NRRL 30616</strain>
    </source>
</reference>
<dbReference type="Proteomes" id="UP000182658">
    <property type="component" value="Unassembled WGS sequence"/>
</dbReference>
<dbReference type="SUPFAM" id="SSF47384">
    <property type="entry name" value="Homodimeric domain of signal transducing histidine kinase"/>
    <property type="match status" value="1"/>
</dbReference>
<dbReference type="InterPro" id="IPR029016">
    <property type="entry name" value="GAF-like_dom_sf"/>
</dbReference>
<dbReference type="AlphaFoldDB" id="A0A1J7J165"/>
<evidence type="ECO:0000256" key="5">
    <source>
        <dbReference type="ARBA" id="ARBA00022777"/>
    </source>
</evidence>
<name>A0A1J7J165_9PEZI</name>
<dbReference type="OrthoDB" id="21225at2759"/>
<dbReference type="InterPro" id="IPR005467">
    <property type="entry name" value="His_kinase_dom"/>
</dbReference>
<keyword evidence="3 6" id="KW-0597">Phosphoprotein</keyword>
<evidence type="ECO:0000259" key="8">
    <source>
        <dbReference type="PROSITE" id="PS50109"/>
    </source>
</evidence>
<dbReference type="Gene3D" id="3.30.565.10">
    <property type="entry name" value="Histidine kinase-like ATPase, C-terminal domain"/>
    <property type="match status" value="1"/>
</dbReference>
<dbReference type="STRING" id="1408157.A0A1J7J165"/>
<dbReference type="Gene3D" id="3.40.50.2300">
    <property type="match status" value="1"/>
</dbReference>
<evidence type="ECO:0000256" key="1">
    <source>
        <dbReference type="ARBA" id="ARBA00000085"/>
    </source>
</evidence>
<keyword evidence="5" id="KW-0418">Kinase</keyword>
<feature type="compositionally biased region" description="Polar residues" evidence="7">
    <location>
        <begin position="809"/>
        <end position="837"/>
    </location>
</feature>
<dbReference type="SMART" id="SM00388">
    <property type="entry name" value="HisKA"/>
    <property type="match status" value="1"/>
</dbReference>
<dbReference type="InterPro" id="IPR004358">
    <property type="entry name" value="Sig_transdc_His_kin-like_C"/>
</dbReference>
<dbReference type="SMART" id="SM00387">
    <property type="entry name" value="HATPase_c"/>
    <property type="match status" value="1"/>
</dbReference>
<dbReference type="Pfam" id="PF00512">
    <property type="entry name" value="HisKA"/>
    <property type="match status" value="1"/>
</dbReference>
<dbReference type="InParanoid" id="A0A1J7J165"/>
<dbReference type="SUPFAM" id="SSF52172">
    <property type="entry name" value="CheY-like"/>
    <property type="match status" value="1"/>
</dbReference>
<feature type="domain" description="Response regulatory" evidence="9">
    <location>
        <begin position="882"/>
        <end position="1023"/>
    </location>
</feature>
<dbReference type="GO" id="GO:0009927">
    <property type="term" value="F:histidine phosphotransfer kinase activity"/>
    <property type="evidence" value="ECO:0007669"/>
    <property type="project" value="TreeGrafter"/>
</dbReference>
<dbReference type="Pfam" id="PF00072">
    <property type="entry name" value="Response_reg"/>
    <property type="match status" value="1"/>
</dbReference>
<dbReference type="InterPro" id="IPR003661">
    <property type="entry name" value="HisK_dim/P_dom"/>
</dbReference>
<evidence type="ECO:0000256" key="6">
    <source>
        <dbReference type="PROSITE-ProRule" id="PRU00169"/>
    </source>
</evidence>
<evidence type="ECO:0000256" key="4">
    <source>
        <dbReference type="ARBA" id="ARBA00022679"/>
    </source>
</evidence>
<dbReference type="Gene3D" id="1.10.287.130">
    <property type="match status" value="1"/>
</dbReference>
<dbReference type="PRINTS" id="PR00344">
    <property type="entry name" value="BCTRLSENSOR"/>
</dbReference>
<evidence type="ECO:0000256" key="7">
    <source>
        <dbReference type="SAM" id="MobiDB-lite"/>
    </source>
</evidence>
<dbReference type="GO" id="GO:0005886">
    <property type="term" value="C:plasma membrane"/>
    <property type="evidence" value="ECO:0007669"/>
    <property type="project" value="TreeGrafter"/>
</dbReference>
<evidence type="ECO:0000259" key="9">
    <source>
        <dbReference type="PROSITE" id="PS50110"/>
    </source>
</evidence>
<gene>
    <name evidence="10" type="ORF">CONLIGDRAFT_625161</name>
</gene>
<dbReference type="InterPro" id="IPR011006">
    <property type="entry name" value="CheY-like_superfamily"/>
</dbReference>
<feature type="domain" description="Histidine kinase" evidence="8">
    <location>
        <begin position="424"/>
        <end position="667"/>
    </location>
</feature>
<accession>A0A1J7J165</accession>
<evidence type="ECO:0000313" key="11">
    <source>
        <dbReference type="Proteomes" id="UP000182658"/>
    </source>
</evidence>
<organism evidence="10 11">
    <name type="scientific">Coniochaeta ligniaria NRRL 30616</name>
    <dbReference type="NCBI Taxonomy" id="1408157"/>
    <lineage>
        <taxon>Eukaryota</taxon>
        <taxon>Fungi</taxon>
        <taxon>Dikarya</taxon>
        <taxon>Ascomycota</taxon>
        <taxon>Pezizomycotina</taxon>
        <taxon>Sordariomycetes</taxon>
        <taxon>Sordariomycetidae</taxon>
        <taxon>Coniochaetales</taxon>
        <taxon>Coniochaetaceae</taxon>
        <taxon>Coniochaeta</taxon>
    </lineage>
</organism>
<feature type="region of interest" description="Disordered" evidence="7">
    <location>
        <begin position="809"/>
        <end position="843"/>
    </location>
</feature>
<proteinExistence type="predicted"/>
<dbReference type="PANTHER" id="PTHR43047">
    <property type="entry name" value="TWO-COMPONENT HISTIDINE PROTEIN KINASE"/>
    <property type="match status" value="1"/>
</dbReference>
<keyword evidence="11" id="KW-1185">Reference proteome</keyword>
<dbReference type="CDD" id="cd00082">
    <property type="entry name" value="HisKA"/>
    <property type="match status" value="1"/>
</dbReference>
<comment type="catalytic activity">
    <reaction evidence="1">
        <text>ATP + protein L-histidine = ADP + protein N-phospho-L-histidine.</text>
        <dbReference type="EC" id="2.7.13.3"/>
    </reaction>
</comment>
<dbReference type="EC" id="2.7.13.3" evidence="2"/>
<dbReference type="SUPFAM" id="SSF55781">
    <property type="entry name" value="GAF domain-like"/>
    <property type="match status" value="1"/>
</dbReference>
<dbReference type="Pfam" id="PF02518">
    <property type="entry name" value="HATPase_c"/>
    <property type="match status" value="1"/>
</dbReference>
<keyword evidence="4" id="KW-0808">Transferase</keyword>
<dbReference type="PROSITE" id="PS50110">
    <property type="entry name" value="RESPONSE_REGULATORY"/>
    <property type="match status" value="1"/>
</dbReference>
<dbReference type="GO" id="GO:0000155">
    <property type="term" value="F:phosphorelay sensor kinase activity"/>
    <property type="evidence" value="ECO:0007669"/>
    <property type="project" value="InterPro"/>
</dbReference>
<evidence type="ECO:0000256" key="3">
    <source>
        <dbReference type="ARBA" id="ARBA00022553"/>
    </source>
</evidence>
<evidence type="ECO:0000313" key="10">
    <source>
        <dbReference type="EMBL" id="OIW22900.1"/>
    </source>
</evidence>
<dbReference type="CDD" id="cd17546">
    <property type="entry name" value="REC_hyHK_CKI1_RcsC-like"/>
    <property type="match status" value="1"/>
</dbReference>
<dbReference type="PANTHER" id="PTHR43047:SF72">
    <property type="entry name" value="OSMOSENSING HISTIDINE PROTEIN KINASE SLN1"/>
    <property type="match status" value="1"/>
</dbReference>